<name>A0A9N9PGG6_9GLOM</name>
<evidence type="ECO:0000313" key="1">
    <source>
        <dbReference type="EMBL" id="CAG8818577.1"/>
    </source>
</evidence>
<gene>
    <name evidence="1" type="ORF">RFULGI_LOCUS19430</name>
</gene>
<dbReference type="EMBL" id="CAJVPZ010096082">
    <property type="protein sequence ID" value="CAG8818577.1"/>
    <property type="molecule type" value="Genomic_DNA"/>
</dbReference>
<keyword evidence="2" id="KW-1185">Reference proteome</keyword>
<dbReference type="Proteomes" id="UP000789396">
    <property type="component" value="Unassembled WGS sequence"/>
</dbReference>
<feature type="non-terminal residue" evidence="1">
    <location>
        <position position="1"/>
    </location>
</feature>
<protein>
    <submittedName>
        <fullName evidence="1">4561_t:CDS:1</fullName>
    </submittedName>
</protein>
<proteinExistence type="predicted"/>
<sequence length="83" mass="9153">NLVCERRIKFINETFKGSNSNSSSRPISITAQEAAAAMDEKNMTKKGLLAIINSLLNSINASDRPNYRGLSQKTNAELLEILQ</sequence>
<organism evidence="1 2">
    <name type="scientific">Racocetra fulgida</name>
    <dbReference type="NCBI Taxonomy" id="60492"/>
    <lineage>
        <taxon>Eukaryota</taxon>
        <taxon>Fungi</taxon>
        <taxon>Fungi incertae sedis</taxon>
        <taxon>Mucoromycota</taxon>
        <taxon>Glomeromycotina</taxon>
        <taxon>Glomeromycetes</taxon>
        <taxon>Diversisporales</taxon>
        <taxon>Gigasporaceae</taxon>
        <taxon>Racocetra</taxon>
    </lineage>
</organism>
<reference evidence="1" key="1">
    <citation type="submission" date="2021-06" db="EMBL/GenBank/DDBJ databases">
        <authorList>
            <person name="Kallberg Y."/>
            <person name="Tangrot J."/>
            <person name="Rosling A."/>
        </authorList>
    </citation>
    <scope>NUCLEOTIDE SEQUENCE</scope>
    <source>
        <strain evidence="1">IN212</strain>
    </source>
</reference>
<evidence type="ECO:0000313" key="2">
    <source>
        <dbReference type="Proteomes" id="UP000789396"/>
    </source>
</evidence>
<comment type="caution">
    <text evidence="1">The sequence shown here is derived from an EMBL/GenBank/DDBJ whole genome shotgun (WGS) entry which is preliminary data.</text>
</comment>
<feature type="non-terminal residue" evidence="1">
    <location>
        <position position="83"/>
    </location>
</feature>
<accession>A0A9N9PGG6</accession>
<dbReference type="AlphaFoldDB" id="A0A9N9PGG6"/>